<dbReference type="RefSeq" id="WP_139644195.1">
    <property type="nucleotide sequence ID" value="NZ_BAAAZS010000039.1"/>
</dbReference>
<sequence>MTSPRSRPPFVADERTQLLGWLDLQRDIVRWKAEGLTEEQARQPVLPASPLMTVAGILSHLRWVERTWFEVLFLGGSTEGNPQFVDEPEDADMRAEGVPLERLVEEYRAQCAVSNAIVAEHSLDETGRHPDVSSSAATLRWMLLHMLEETARHAGHLDAVRELLDGRVGYW</sequence>
<protein>
    <submittedName>
        <fullName evidence="1">DinB family protein</fullName>
    </submittedName>
</protein>
<dbReference type="Gene3D" id="1.20.120.450">
    <property type="entry name" value="dinb family like domain"/>
    <property type="match status" value="1"/>
</dbReference>
<evidence type="ECO:0000313" key="1">
    <source>
        <dbReference type="EMBL" id="TNM30660.1"/>
    </source>
</evidence>
<keyword evidence="2" id="KW-1185">Reference proteome</keyword>
<dbReference type="Proteomes" id="UP000311713">
    <property type="component" value="Unassembled WGS sequence"/>
</dbReference>
<comment type="caution">
    <text evidence="1">The sequence shown here is derived from an EMBL/GenBank/DDBJ whole genome shotgun (WGS) entry which is preliminary data.</text>
</comment>
<reference evidence="1 2" key="1">
    <citation type="submission" date="2019-06" db="EMBL/GenBank/DDBJ databases">
        <title>Draft genome of Streptomyces sedi sp. JCM16909.</title>
        <authorList>
            <person name="Klykleung N."/>
            <person name="Tanasupawat S."/>
            <person name="Kudo T."/>
            <person name="Yuki M."/>
            <person name="Ohkuma M."/>
        </authorList>
    </citation>
    <scope>NUCLEOTIDE SEQUENCE [LARGE SCALE GENOMIC DNA]</scope>
    <source>
        <strain evidence="1 2">JCM 16909</strain>
    </source>
</reference>
<name>A0A5C4V481_9ACTN</name>
<dbReference type="Pfam" id="PF04978">
    <property type="entry name" value="MST"/>
    <property type="match status" value="1"/>
</dbReference>
<evidence type="ECO:0000313" key="2">
    <source>
        <dbReference type="Proteomes" id="UP000311713"/>
    </source>
</evidence>
<dbReference type="InterPro" id="IPR007061">
    <property type="entry name" value="MST-like"/>
</dbReference>
<dbReference type="SUPFAM" id="SSF109854">
    <property type="entry name" value="DinB/YfiT-like putative metalloenzymes"/>
    <property type="match status" value="1"/>
</dbReference>
<dbReference type="AlphaFoldDB" id="A0A5C4V481"/>
<dbReference type="InterPro" id="IPR034660">
    <property type="entry name" value="DinB/YfiT-like"/>
</dbReference>
<dbReference type="EMBL" id="VDGT01000007">
    <property type="protein sequence ID" value="TNM30660.1"/>
    <property type="molecule type" value="Genomic_DNA"/>
</dbReference>
<organism evidence="1 2">
    <name type="scientific">Streptomyces sedi</name>
    <dbReference type="NCBI Taxonomy" id="555059"/>
    <lineage>
        <taxon>Bacteria</taxon>
        <taxon>Bacillati</taxon>
        <taxon>Actinomycetota</taxon>
        <taxon>Actinomycetes</taxon>
        <taxon>Kitasatosporales</taxon>
        <taxon>Streptomycetaceae</taxon>
        <taxon>Streptomyces</taxon>
    </lineage>
</organism>
<dbReference type="OrthoDB" id="4548523at2"/>
<accession>A0A5C4V481</accession>
<proteinExistence type="predicted"/>
<gene>
    <name evidence="1" type="ORF">FH715_11735</name>
</gene>